<keyword evidence="2" id="KW-0167">Capsid protein</keyword>
<keyword evidence="3" id="KW-1185">Reference proteome</keyword>
<accession>A0A2W2DTG1</accession>
<dbReference type="PANTHER" id="PTHR40050:SF1">
    <property type="entry name" value="INNER SPORE COAT PROTEIN H"/>
    <property type="match status" value="1"/>
</dbReference>
<feature type="region of interest" description="Disordered" evidence="1">
    <location>
        <begin position="404"/>
        <end position="440"/>
    </location>
</feature>
<dbReference type="RefSeq" id="WP_111185485.1">
    <property type="nucleotide sequence ID" value="NZ_POUD01000467.1"/>
</dbReference>
<dbReference type="EMBL" id="POUD01000467">
    <property type="protein sequence ID" value="PZG03038.1"/>
    <property type="molecule type" value="Genomic_DNA"/>
</dbReference>
<dbReference type="Proteomes" id="UP000249304">
    <property type="component" value="Unassembled WGS sequence"/>
</dbReference>
<dbReference type="PANTHER" id="PTHR40050">
    <property type="entry name" value="INNER SPORE COAT PROTEIN H"/>
    <property type="match status" value="1"/>
</dbReference>
<feature type="region of interest" description="Disordered" evidence="1">
    <location>
        <begin position="126"/>
        <end position="181"/>
    </location>
</feature>
<dbReference type="OrthoDB" id="3280828at2"/>
<comment type="caution">
    <text evidence="2">The sequence shown here is derived from an EMBL/GenBank/DDBJ whole genome shotgun (WGS) entry which is preliminary data.</text>
</comment>
<dbReference type="AlphaFoldDB" id="A0A2W2DTG1"/>
<evidence type="ECO:0000313" key="3">
    <source>
        <dbReference type="Proteomes" id="UP000249304"/>
    </source>
</evidence>
<reference evidence="2 3" key="1">
    <citation type="submission" date="2018-01" db="EMBL/GenBank/DDBJ databases">
        <title>Draft genome sequence of Nonomuraea sp. KC333.</title>
        <authorList>
            <person name="Sahin N."/>
            <person name="Saygin H."/>
            <person name="Ay H."/>
        </authorList>
    </citation>
    <scope>NUCLEOTIDE SEQUENCE [LARGE SCALE GENOMIC DNA]</scope>
    <source>
        <strain evidence="2 3">KC333</strain>
    </source>
</reference>
<evidence type="ECO:0000313" key="2">
    <source>
        <dbReference type="EMBL" id="PZG03038.1"/>
    </source>
</evidence>
<dbReference type="PROSITE" id="PS51257">
    <property type="entry name" value="PROKAR_LIPOPROTEIN"/>
    <property type="match status" value="1"/>
</dbReference>
<name>A0A2W2DTG1_9ACTN</name>
<protein>
    <submittedName>
        <fullName evidence="2">Spore coat protein CotH</fullName>
    </submittedName>
</protein>
<dbReference type="InterPro" id="IPR014867">
    <property type="entry name" value="Spore_coat_CotH_CotH2/3/7"/>
</dbReference>
<proteinExistence type="predicted"/>
<dbReference type="Pfam" id="PF08757">
    <property type="entry name" value="CotH"/>
    <property type="match status" value="1"/>
</dbReference>
<evidence type="ECO:0000256" key="1">
    <source>
        <dbReference type="SAM" id="MobiDB-lite"/>
    </source>
</evidence>
<gene>
    <name evidence="2" type="ORF">C1J01_46790</name>
</gene>
<organism evidence="2 3">
    <name type="scientific">Nonomuraea aridisoli</name>
    <dbReference type="NCBI Taxonomy" id="2070368"/>
    <lineage>
        <taxon>Bacteria</taxon>
        <taxon>Bacillati</taxon>
        <taxon>Actinomycetota</taxon>
        <taxon>Actinomycetes</taxon>
        <taxon>Streptosporangiales</taxon>
        <taxon>Streptosporangiaceae</taxon>
        <taxon>Nonomuraea</taxon>
    </lineage>
</organism>
<sequence>MAQDTKRPRHRVPVRLRQHWKLVALCVAFLAACWGVFGSGTIRPYVTTSRVAEAGAVVRDLAGSKELFDASTPHEVTLTFRDESYQDMLSEYFEDGEKKYVEADLTIDGTRIPSVGIRLKGNSTLQGLTWNGQTRQRPAGGGPGGEPGRGQRPGGFGDPGGAEPPEGFQPPDQARGGRRGGFGAALKAEEPEKLPWLISFDEFVAGRRYQGHSQIAVRPAAAQSATLLNEALAIAMVGAAGEPTQRSAYASFSVNGRASGPRLLVEYLDEGYADRLGDGVLYKSLASGRFAYQGEDQTEYADDFKQVNLVGQRDLQPVIDFVRWVEQASAEEFSADLAERLDVESFARYTALQNILLNFDDMAGPGRNYYLWYDLGTKKFTVISWDLNFALMGDATAGPEDTIGRGGGGFGDRGARVGQTGPADRTAPPGARDEAGPGGMSGHVLKEKFLADPAFKKLYEREYAALSAKLLANGAATALLDRLLKAYSLNEGADAAKAAQEAASLRETLRTRTEALTSGR</sequence>
<keyword evidence="2" id="KW-0946">Virion</keyword>
<feature type="compositionally biased region" description="Gly residues" evidence="1">
    <location>
        <begin position="139"/>
        <end position="160"/>
    </location>
</feature>